<dbReference type="Gene3D" id="1.20.120.1220">
    <property type="match status" value="1"/>
</dbReference>
<dbReference type="Pfam" id="PF06750">
    <property type="entry name" value="A24_N_bact"/>
    <property type="match status" value="1"/>
</dbReference>
<name>A0ABW5XC47_9MICO</name>
<comment type="similarity">
    <text evidence="2 8">Belongs to the peptidase A24 family.</text>
</comment>
<keyword evidence="5 9" id="KW-0812">Transmembrane</keyword>
<dbReference type="InterPro" id="IPR050882">
    <property type="entry name" value="Prepilin_peptidase/N-MTase"/>
</dbReference>
<comment type="catalytic activity">
    <reaction evidence="9">
        <text>Typically cleaves a -Gly-|-Phe- bond to release an N-terminal, basic peptide of 5-8 residues from type IV prepilin, and then N-methylates the new N-terminal amino group, the methyl donor being S-adenosyl-L-methionine.</text>
        <dbReference type="EC" id="3.4.23.43"/>
    </reaction>
</comment>
<dbReference type="EMBL" id="JBHUOP010000001">
    <property type="protein sequence ID" value="MFD2839647.1"/>
    <property type="molecule type" value="Genomic_DNA"/>
</dbReference>
<evidence type="ECO:0000256" key="6">
    <source>
        <dbReference type="ARBA" id="ARBA00022989"/>
    </source>
</evidence>
<evidence type="ECO:0000259" key="12">
    <source>
        <dbReference type="Pfam" id="PF06750"/>
    </source>
</evidence>
<evidence type="ECO:0000256" key="7">
    <source>
        <dbReference type="ARBA" id="ARBA00023136"/>
    </source>
</evidence>
<comment type="subcellular location">
    <subcellularLocation>
        <location evidence="1">Cell inner membrane</location>
        <topology evidence="1">Multi-pass membrane protein</topology>
    </subcellularLocation>
    <subcellularLocation>
        <location evidence="9">Cell membrane</location>
        <topology evidence="9">Multi-pass membrane protein</topology>
    </subcellularLocation>
</comment>
<organism evidence="13 14">
    <name type="scientific">Populibacterium corticicola</name>
    <dbReference type="NCBI Taxonomy" id="1812826"/>
    <lineage>
        <taxon>Bacteria</taxon>
        <taxon>Bacillati</taxon>
        <taxon>Actinomycetota</taxon>
        <taxon>Actinomycetes</taxon>
        <taxon>Micrococcales</taxon>
        <taxon>Jonesiaceae</taxon>
        <taxon>Populibacterium</taxon>
    </lineage>
</organism>
<feature type="transmembrane region" description="Helical" evidence="10">
    <location>
        <begin position="131"/>
        <end position="149"/>
    </location>
</feature>
<evidence type="ECO:0000256" key="5">
    <source>
        <dbReference type="ARBA" id="ARBA00022692"/>
    </source>
</evidence>
<keyword evidence="3" id="KW-1003">Cell membrane</keyword>
<feature type="transmembrane region" description="Helical" evidence="10">
    <location>
        <begin position="236"/>
        <end position="258"/>
    </location>
</feature>
<dbReference type="Pfam" id="PF01478">
    <property type="entry name" value="Peptidase_A24"/>
    <property type="match status" value="1"/>
</dbReference>
<evidence type="ECO:0000256" key="2">
    <source>
        <dbReference type="ARBA" id="ARBA00005801"/>
    </source>
</evidence>
<feature type="transmembrane region" description="Helical" evidence="10">
    <location>
        <begin position="161"/>
        <end position="182"/>
    </location>
</feature>
<dbReference type="InterPro" id="IPR014032">
    <property type="entry name" value="Peptidase_A24A_bac"/>
</dbReference>
<keyword evidence="9" id="KW-0808">Transferase</keyword>
<evidence type="ECO:0000313" key="14">
    <source>
        <dbReference type="Proteomes" id="UP001597391"/>
    </source>
</evidence>
<dbReference type="InterPro" id="IPR010627">
    <property type="entry name" value="Prepilin_pept_A24_N"/>
</dbReference>
<evidence type="ECO:0000259" key="11">
    <source>
        <dbReference type="Pfam" id="PF01478"/>
    </source>
</evidence>
<comment type="function">
    <text evidence="9">Plays an essential role in type IV pili and type II pseudopili formation by proteolytically removing the leader sequence from substrate proteins and subsequently monomethylating the alpha-amino group of the newly exposed N-terminal phenylalanine.</text>
</comment>
<proteinExistence type="inferred from homology"/>
<feature type="transmembrane region" description="Helical" evidence="10">
    <location>
        <begin position="101"/>
        <end position="119"/>
    </location>
</feature>
<evidence type="ECO:0000256" key="8">
    <source>
        <dbReference type="RuleBase" id="RU003793"/>
    </source>
</evidence>
<feature type="domain" description="Prepilin type IV endopeptidase peptidase" evidence="11">
    <location>
        <begin position="113"/>
        <end position="219"/>
    </location>
</feature>
<reference evidence="14" key="1">
    <citation type="journal article" date="2019" name="Int. J. Syst. Evol. Microbiol.">
        <title>The Global Catalogue of Microorganisms (GCM) 10K type strain sequencing project: providing services to taxonomists for standard genome sequencing and annotation.</title>
        <authorList>
            <consortium name="The Broad Institute Genomics Platform"/>
            <consortium name="The Broad Institute Genome Sequencing Center for Infectious Disease"/>
            <person name="Wu L."/>
            <person name="Ma J."/>
        </authorList>
    </citation>
    <scope>NUCLEOTIDE SEQUENCE [LARGE SCALE GENOMIC DNA]</scope>
    <source>
        <strain evidence="14">KCTC 33576</strain>
    </source>
</reference>
<keyword evidence="7 10" id="KW-0472">Membrane</keyword>
<dbReference type="PRINTS" id="PR00864">
    <property type="entry name" value="PREPILNPTASE"/>
</dbReference>
<evidence type="ECO:0000256" key="4">
    <source>
        <dbReference type="ARBA" id="ARBA00022519"/>
    </source>
</evidence>
<dbReference type="PANTHER" id="PTHR30487:SF0">
    <property type="entry name" value="PREPILIN LEADER PEPTIDASE_N-METHYLTRANSFERASE-RELATED"/>
    <property type="match status" value="1"/>
</dbReference>
<comment type="caution">
    <text evidence="13">The sequence shown here is derived from an EMBL/GenBank/DDBJ whole genome shotgun (WGS) entry which is preliminary data.</text>
</comment>
<keyword evidence="9" id="KW-0645">Protease</keyword>
<evidence type="ECO:0000313" key="13">
    <source>
        <dbReference type="EMBL" id="MFD2839647.1"/>
    </source>
</evidence>
<dbReference type="GO" id="GO:0016787">
    <property type="term" value="F:hydrolase activity"/>
    <property type="evidence" value="ECO:0007669"/>
    <property type="project" value="UniProtKB-KW"/>
</dbReference>
<feature type="domain" description="Prepilin peptidase A24 N-terminal" evidence="12">
    <location>
        <begin position="8"/>
        <end position="91"/>
    </location>
</feature>
<sequence>MFVVLCGLFGLAIGSFLNVVIWRLPRGENLNHPPSACPKCGNRIKPYDNIPVLSWLILRGKCRNCKDPISARYPVVETLTGLVFTSVAWKFESSIWTGDDFLVLLPFLYVGAIGVALAFIDLDTQKLPNKIVLPGYIILPALLAVATWVMSQPITWMWRALLAGAILYVFYFLLCIVGGMGFGDVKLAGLLGMALGWLGWEYLIIGAFMPFLLGGIYSLTLIALGKAGRKDGIPFGPWMILGYLITFITAPTLSSWYLNTFVF</sequence>
<keyword evidence="9" id="KW-0489">Methyltransferase</keyword>
<gene>
    <name evidence="13" type="ORF">ACFSYH_03580</name>
</gene>
<dbReference type="EC" id="3.4.23.43" evidence="9"/>
<keyword evidence="4" id="KW-0997">Cell inner membrane</keyword>
<dbReference type="RefSeq" id="WP_377465147.1">
    <property type="nucleotide sequence ID" value="NZ_JBHUOP010000001.1"/>
</dbReference>
<accession>A0ABW5XC47</accession>
<evidence type="ECO:0000256" key="9">
    <source>
        <dbReference type="RuleBase" id="RU003794"/>
    </source>
</evidence>
<feature type="transmembrane region" description="Helical" evidence="10">
    <location>
        <begin position="202"/>
        <end position="224"/>
    </location>
</feature>
<evidence type="ECO:0000256" key="1">
    <source>
        <dbReference type="ARBA" id="ARBA00004429"/>
    </source>
</evidence>
<protein>
    <recommendedName>
        <fullName evidence="9">Prepilin leader peptidase/N-methyltransferase</fullName>
        <ecNumber evidence="9">2.1.1.-</ecNumber>
        <ecNumber evidence="9">3.4.23.43</ecNumber>
    </recommendedName>
</protein>
<keyword evidence="9 13" id="KW-0378">Hydrolase</keyword>
<keyword evidence="6 10" id="KW-1133">Transmembrane helix</keyword>
<dbReference type="Proteomes" id="UP001597391">
    <property type="component" value="Unassembled WGS sequence"/>
</dbReference>
<evidence type="ECO:0000256" key="10">
    <source>
        <dbReference type="SAM" id="Phobius"/>
    </source>
</evidence>
<evidence type="ECO:0000256" key="3">
    <source>
        <dbReference type="ARBA" id="ARBA00022475"/>
    </source>
</evidence>
<keyword evidence="9" id="KW-0511">Multifunctional enzyme</keyword>
<dbReference type="EC" id="2.1.1.-" evidence="9"/>
<dbReference type="InterPro" id="IPR000045">
    <property type="entry name" value="Prepilin_IV_endopep_pep"/>
</dbReference>
<keyword evidence="14" id="KW-1185">Reference proteome</keyword>
<dbReference type="PANTHER" id="PTHR30487">
    <property type="entry name" value="TYPE 4 PREPILIN-LIKE PROTEINS LEADER PEPTIDE-PROCESSING ENZYME"/>
    <property type="match status" value="1"/>
</dbReference>